<evidence type="ECO:0008006" key="3">
    <source>
        <dbReference type="Google" id="ProtNLM"/>
    </source>
</evidence>
<dbReference type="EMBL" id="RQEP01000005">
    <property type="protein sequence ID" value="TGK07617.1"/>
    <property type="molecule type" value="Genomic_DNA"/>
</dbReference>
<accession>A0A4R9G9P5</accession>
<protein>
    <recommendedName>
        <fullName evidence="3">Lipoprotein</fullName>
    </recommendedName>
</protein>
<evidence type="ECO:0000313" key="2">
    <source>
        <dbReference type="Proteomes" id="UP000297453"/>
    </source>
</evidence>
<sequence length="157" mass="18130">MKKNHILIIYIFLISLECKQPIRHEPLRFERIQKAETSIFQAQTDSSLSSGAWEYRFKLTEAREVKLSVNLETNRSGITARLTRKGFPFPSSFPCKKSKEDSNRCEIEIKNPESGEYSLVLDRGIQEKPEPVSYRIFAAIYGPGHASIAWEEEIVHR</sequence>
<evidence type="ECO:0000313" key="1">
    <source>
        <dbReference type="EMBL" id="TGK07617.1"/>
    </source>
</evidence>
<organism evidence="1 2">
    <name type="scientific">Leptospira semungkisensis</name>
    <dbReference type="NCBI Taxonomy" id="2484985"/>
    <lineage>
        <taxon>Bacteria</taxon>
        <taxon>Pseudomonadati</taxon>
        <taxon>Spirochaetota</taxon>
        <taxon>Spirochaetia</taxon>
        <taxon>Leptospirales</taxon>
        <taxon>Leptospiraceae</taxon>
        <taxon>Leptospira</taxon>
    </lineage>
</organism>
<dbReference type="AlphaFoldDB" id="A0A4R9G9P5"/>
<dbReference type="RefSeq" id="WP_135585648.1">
    <property type="nucleotide sequence ID" value="NZ_RQEP01000005.1"/>
</dbReference>
<dbReference type="OrthoDB" id="327023at2"/>
<comment type="caution">
    <text evidence="1">The sequence shown here is derived from an EMBL/GenBank/DDBJ whole genome shotgun (WGS) entry which is preliminary data.</text>
</comment>
<proteinExistence type="predicted"/>
<dbReference type="Proteomes" id="UP000297453">
    <property type="component" value="Unassembled WGS sequence"/>
</dbReference>
<name>A0A4R9G9P5_9LEPT</name>
<keyword evidence="2" id="KW-1185">Reference proteome</keyword>
<reference evidence="1" key="1">
    <citation type="journal article" date="2019" name="PLoS Negl. Trop. Dis.">
        <title>Revisiting the worldwide diversity of Leptospira species in the environment.</title>
        <authorList>
            <person name="Vincent A.T."/>
            <person name="Schiettekatte O."/>
            <person name="Bourhy P."/>
            <person name="Veyrier F.J."/>
            <person name="Picardeau M."/>
        </authorList>
    </citation>
    <scope>NUCLEOTIDE SEQUENCE [LARGE SCALE GENOMIC DNA]</scope>
    <source>
        <strain evidence="1">SSS9</strain>
    </source>
</reference>
<gene>
    <name evidence="1" type="ORF">EHO59_05825</name>
</gene>